<evidence type="ECO:0000313" key="1">
    <source>
        <dbReference type="EMBL" id="USI75250.1"/>
    </source>
</evidence>
<accession>A0ABY4XE72</accession>
<proteinExistence type="predicted"/>
<dbReference type="EMBL" id="CP084933">
    <property type="protein sequence ID" value="USI75250.1"/>
    <property type="molecule type" value="Genomic_DNA"/>
</dbReference>
<organism evidence="1 2">
    <name type="scientific">Sphingomonas morindae</name>
    <dbReference type="NCBI Taxonomy" id="1541170"/>
    <lineage>
        <taxon>Bacteria</taxon>
        <taxon>Pseudomonadati</taxon>
        <taxon>Pseudomonadota</taxon>
        <taxon>Alphaproteobacteria</taxon>
        <taxon>Sphingomonadales</taxon>
        <taxon>Sphingomonadaceae</taxon>
        <taxon>Sphingomonas</taxon>
    </lineage>
</organism>
<evidence type="ECO:0008006" key="3">
    <source>
        <dbReference type="Google" id="ProtNLM"/>
    </source>
</evidence>
<evidence type="ECO:0000313" key="2">
    <source>
        <dbReference type="Proteomes" id="UP001056937"/>
    </source>
</evidence>
<name>A0ABY4XE72_9SPHN</name>
<dbReference type="InterPro" id="IPR010985">
    <property type="entry name" value="Ribbon_hlx_hlx"/>
</dbReference>
<gene>
    <name evidence="1" type="ORF">LHA26_19935</name>
</gene>
<dbReference type="Proteomes" id="UP001056937">
    <property type="component" value="Plasmid p2"/>
</dbReference>
<keyword evidence="2" id="KW-1185">Reference proteome</keyword>
<dbReference type="SUPFAM" id="SSF47598">
    <property type="entry name" value="Ribbon-helix-helix"/>
    <property type="match status" value="1"/>
</dbReference>
<sequence length="102" mass="10916">MYIKIISEWVLMAIARKPNSKPKPPIDEAAADAFIAGAAKPETAPLAADEAGQGAEPRKSPVMLRFDRALLAKVDAAARRRGISRSAWIQFTVSRALDAGEG</sequence>
<keyword evidence="1" id="KW-0614">Plasmid</keyword>
<reference evidence="1" key="1">
    <citation type="journal article" date="2022" name="Toxins">
        <title>Genomic Analysis of Sphingopyxis sp. USTB-05 for Biodegrading Cyanobacterial Hepatotoxins.</title>
        <authorList>
            <person name="Liu C."/>
            <person name="Xu Q."/>
            <person name="Zhao Z."/>
            <person name="Zhang H."/>
            <person name="Liu X."/>
            <person name="Yin C."/>
            <person name="Liu Y."/>
            <person name="Yan H."/>
        </authorList>
    </citation>
    <scope>NUCLEOTIDE SEQUENCE</scope>
    <source>
        <strain evidence="1">NBD5</strain>
    </source>
</reference>
<protein>
    <recommendedName>
        <fullName evidence="3">Ribbon-helix-helix protein CopG domain-containing protein</fullName>
    </recommendedName>
</protein>
<geneLocation type="plasmid" evidence="1 2">
    <name>p2</name>
</geneLocation>